<keyword evidence="1" id="KW-0812">Transmembrane</keyword>
<reference evidence="2 3" key="1">
    <citation type="submission" date="2024-05" db="EMBL/GenBank/DDBJ databases">
        <authorList>
            <person name="Haq I."/>
            <person name="Ullah Z."/>
            <person name="Ahmad R."/>
            <person name="Li M."/>
            <person name="Tong Y."/>
        </authorList>
    </citation>
    <scope>NUCLEOTIDE SEQUENCE [LARGE SCALE GENOMIC DNA]</scope>
    <source>
        <strain evidence="2 3">16A2E</strain>
    </source>
</reference>
<feature type="transmembrane region" description="Helical" evidence="1">
    <location>
        <begin position="100"/>
        <end position="121"/>
    </location>
</feature>
<protein>
    <submittedName>
        <fullName evidence="2">CBO0543 family protein</fullName>
    </submittedName>
</protein>
<feature type="transmembrane region" description="Helical" evidence="1">
    <location>
        <begin position="42"/>
        <end position="63"/>
    </location>
</feature>
<gene>
    <name evidence="2" type="ORF">ABC228_15290</name>
</gene>
<dbReference type="EMBL" id="JBDIML010000006">
    <property type="protein sequence ID" value="MEN2768545.1"/>
    <property type="molecule type" value="Genomic_DNA"/>
</dbReference>
<keyword evidence="1" id="KW-0472">Membrane</keyword>
<evidence type="ECO:0000313" key="3">
    <source>
        <dbReference type="Proteomes" id="UP001444625"/>
    </source>
</evidence>
<evidence type="ECO:0000313" key="2">
    <source>
        <dbReference type="EMBL" id="MEN2768545.1"/>
    </source>
</evidence>
<accession>A0ABU9XJT1</accession>
<dbReference type="InterPro" id="IPR048147">
    <property type="entry name" value="CBO0543-like"/>
</dbReference>
<name>A0ABU9XJT1_9BACI</name>
<feature type="transmembrane region" description="Helical" evidence="1">
    <location>
        <begin position="70"/>
        <end position="88"/>
    </location>
</feature>
<dbReference type="RefSeq" id="WP_345826034.1">
    <property type="nucleotide sequence ID" value="NZ_JBDIML010000006.1"/>
</dbReference>
<evidence type="ECO:0000256" key="1">
    <source>
        <dbReference type="SAM" id="Phobius"/>
    </source>
</evidence>
<organism evidence="2 3">
    <name type="scientific">Ornithinibacillus xuwenensis</name>
    <dbReference type="NCBI Taxonomy" id="3144668"/>
    <lineage>
        <taxon>Bacteria</taxon>
        <taxon>Bacillati</taxon>
        <taxon>Bacillota</taxon>
        <taxon>Bacilli</taxon>
        <taxon>Bacillales</taxon>
        <taxon>Bacillaceae</taxon>
        <taxon>Ornithinibacillus</taxon>
    </lineage>
</organism>
<sequence length="198" mass="23419">MNSWELVTITKEQLSTEIEQLDTSIMDHILEFWNQYGHFGTWQFWFNVMTILLPLAVTFFVIDRKKIFQIAFYGYTFHAMLVYFDIFLTRNNFWDHPYHLIPYVPVSIPVDGVLVPVIFMLAYQFSLNHSKNLYLVVFSTAIGATLLAWVWHLLGLLVFSNGMNIFHIYLLQISMALISYWFTKFFISLKKGSQDEMK</sequence>
<feature type="transmembrane region" description="Helical" evidence="1">
    <location>
        <begin position="166"/>
        <end position="187"/>
    </location>
</feature>
<feature type="transmembrane region" description="Helical" evidence="1">
    <location>
        <begin position="133"/>
        <end position="154"/>
    </location>
</feature>
<comment type="caution">
    <text evidence="2">The sequence shown here is derived from an EMBL/GenBank/DDBJ whole genome shotgun (WGS) entry which is preliminary data.</text>
</comment>
<dbReference type="NCBIfam" id="NF041644">
    <property type="entry name" value="CBO0543_fam"/>
    <property type="match status" value="1"/>
</dbReference>
<dbReference type="Proteomes" id="UP001444625">
    <property type="component" value="Unassembled WGS sequence"/>
</dbReference>
<proteinExistence type="predicted"/>
<keyword evidence="1" id="KW-1133">Transmembrane helix</keyword>
<keyword evidence="3" id="KW-1185">Reference proteome</keyword>